<dbReference type="Pfam" id="PF10162">
    <property type="entry name" value="G8"/>
    <property type="match status" value="1"/>
</dbReference>
<dbReference type="Pfam" id="PF24606">
    <property type="entry name" value="CEMIP_beta-hel"/>
    <property type="match status" value="1"/>
</dbReference>
<proteinExistence type="predicted"/>
<dbReference type="PANTHER" id="PTHR46769:SF2">
    <property type="entry name" value="FIBROCYSTIN-L ISOFORM 2 PRECURSOR-RELATED"/>
    <property type="match status" value="1"/>
</dbReference>
<dbReference type="HOGENOM" id="CLU_260317_0_0_7"/>
<feature type="domain" description="G8" evidence="6">
    <location>
        <begin position="353"/>
        <end position="472"/>
    </location>
</feature>
<gene>
    <name evidence="7" type="ordered locus">MYSTI_01855</name>
</gene>
<dbReference type="KEGG" id="msd:MYSTI_01855"/>
<dbReference type="InterPro" id="IPR011050">
    <property type="entry name" value="Pectin_lyase_fold/virulence"/>
</dbReference>
<dbReference type="eggNOG" id="COG3794">
    <property type="taxonomic scope" value="Bacteria"/>
</dbReference>
<sequence>MKTFMSGWVSLLAVAVLSSPSDADAVSRSSASSTVSGLPNGSFETPALPASPGYQIAPAGSGWTFVNGAGLSRNNTAFTSGNPAAPQGAQVLLLQGVASASRTWSLPAGAYVFSFMAAQRGNLPSTQQLELRVDGSPRQSFTPTGATYQRFTSAPLFLTSGSHTVALHGLNPQGTDSTAFVDDFSVTRVRDVALSGFESPALPASPGYVYAPAGGPWSFGPGAGLSRNATAFTVGNPVAPEGGQVLFLQGSSSATLNVAVPRGYHRFRLKAALRGTDPTQPPAKDIVIAVNGTQVGHFRPTSTQYVEQVSTVLWLEAGTVTVRLTGVDTRPGDHTGLVDDLRLESVHDWKDPLVWGGTVPGPSDDATVGLGSAVCMDGVLTPRSITVGGELLGVQNRDVDVTTQYVMVMGVGSLLELGQERTPYPSQATFTLNATDTQLDVMGMGNNFLGAMGSGTLHLHGEERVSWTRLSQSVAAGATDIFLAQPVDWRAGDSIVVVSSHTNWNEAEQRTIATVHPGGTRVTLSSALAFAHSGVVKTFASPTRSWTADLRAEVGLLTHNILVKGHATLANASGFGGHIMVMGQSRAYVSGVELANMGQKAKLARYPFHWHMLAEVGEGQYFRSSSVHHSYNRAITIHGTESTRVEDNFFYDHIGHGVFLEDGSERFNVIKGNVTLLTRRPKVGEAVTPSDNELDVIQNRTPASYWITNPENTFEDNVAAGTQGTGFWFAFPTKPMGASENHPRFRDLKPDSRPLISFKGNSAHSTMSGFDVFDRLSSGHSIVPNWGWNDASPHVIEDSTWYANSLGIYTGIGAGGPTENLIFRNNVLVDNVVGSMLASYSVVEQSVFVADSGASLLPGSVERFAYRVYDGAGQVRDSHFIGWDAANANLLINTGAATKHPNHVFTNNTVAPAGPPRIRLENFDIPPTKDTHANHPGHPRYWSIAVRDVTGGVSGKPNTTIVSSHPFMRVGDEYRPANWVNTYRGDHRFVLSLLTYREAFPDTPNITCTREKAGTPTAHVYYVDGYREWHQLPFIVNEGFEYTYAYESLPPGKLVTMTMADASVGDFYVARFKDFGRLGGLGFFSNQASFTSHASLASLRSAASSGYYVQPGGDVYVKAVATGKSQGFQLFWTTDFGVPPLDTDGDQVTDAVEISRARHPFDAADLLAGFDTAGDFEGWSTFANLGGQGVAGGVFTGTSTGNGDAMVVNSAFNFAASRVPRIQVRMKASQNTGVQLFFATDTQPGFAAGRVATVGYTGGGAYQVVTLDMAGVPGWSGTITDLRLDPVSGAGIQFDIDSIRAVGP</sequence>
<keyword evidence="4" id="KW-0325">Glycoprotein</keyword>
<dbReference type="PANTHER" id="PTHR46769">
    <property type="entry name" value="POLYCYSTIC KIDNEY AND HEPATIC DISEASE 1 (AUTOSOMAL RECESSIVE)-LIKE 1"/>
    <property type="match status" value="1"/>
</dbReference>
<keyword evidence="2" id="KW-0472">Membrane</keyword>
<dbReference type="EMBL" id="CP004025">
    <property type="protein sequence ID" value="AGC43187.1"/>
    <property type="molecule type" value="Genomic_DNA"/>
</dbReference>
<feature type="signal peptide" evidence="5">
    <location>
        <begin position="1"/>
        <end position="23"/>
    </location>
</feature>
<dbReference type="PATRIC" id="fig|1278073.3.peg.1904"/>
<evidence type="ECO:0000256" key="5">
    <source>
        <dbReference type="SAM" id="SignalP"/>
    </source>
</evidence>
<dbReference type="InterPro" id="IPR052387">
    <property type="entry name" value="Fibrocystin"/>
</dbReference>
<evidence type="ECO:0000256" key="2">
    <source>
        <dbReference type="ARBA" id="ARBA00022475"/>
    </source>
</evidence>
<dbReference type="STRING" id="1278073.MYSTI_01855"/>
<reference evidence="7 8" key="1">
    <citation type="journal article" date="2013" name="Genome Announc.">
        <title>Complete genome sequence of Myxococcus stipitatus strain DSM 14675, a fruiting myxobacterium.</title>
        <authorList>
            <person name="Huntley S."/>
            <person name="Kneip S."/>
            <person name="Treuner-Lange A."/>
            <person name="Sogaard-Andersen L."/>
        </authorList>
    </citation>
    <scope>NUCLEOTIDE SEQUENCE [LARGE SCALE GENOMIC DNA]</scope>
    <source>
        <strain evidence="8">DSM 14675 / JCM 12634 / Mx s8</strain>
    </source>
</reference>
<accession>L7U6F6</accession>
<evidence type="ECO:0000256" key="3">
    <source>
        <dbReference type="ARBA" id="ARBA00022729"/>
    </source>
</evidence>
<dbReference type="RefSeq" id="WP_015347449.1">
    <property type="nucleotide sequence ID" value="NC_020126.1"/>
</dbReference>
<evidence type="ECO:0000313" key="8">
    <source>
        <dbReference type="Proteomes" id="UP000011131"/>
    </source>
</evidence>
<dbReference type="InterPro" id="IPR012334">
    <property type="entry name" value="Pectin_lyas_fold"/>
</dbReference>
<evidence type="ECO:0000256" key="4">
    <source>
        <dbReference type="ARBA" id="ARBA00023180"/>
    </source>
</evidence>
<name>L7U6F6_MYXSD</name>
<dbReference type="InterPro" id="IPR055401">
    <property type="entry name" value="CEMIP_beta-hel_dom"/>
</dbReference>
<feature type="chain" id="PRO_5003983375" description="G8 domain-containing protein" evidence="5">
    <location>
        <begin position="24"/>
        <end position="1304"/>
    </location>
</feature>
<keyword evidence="3 5" id="KW-0732">Signal</keyword>
<dbReference type="PROSITE" id="PS51484">
    <property type="entry name" value="G8"/>
    <property type="match status" value="1"/>
</dbReference>
<keyword evidence="2" id="KW-1003">Cell membrane</keyword>
<dbReference type="GO" id="GO:0005886">
    <property type="term" value="C:plasma membrane"/>
    <property type="evidence" value="ECO:0007669"/>
    <property type="project" value="UniProtKB-SubCell"/>
</dbReference>
<evidence type="ECO:0000256" key="1">
    <source>
        <dbReference type="ARBA" id="ARBA00004236"/>
    </source>
</evidence>
<protein>
    <recommendedName>
        <fullName evidence="6">G8 domain-containing protein</fullName>
    </recommendedName>
</protein>
<comment type="subcellular location">
    <subcellularLocation>
        <location evidence="1">Cell membrane</location>
    </subcellularLocation>
</comment>
<dbReference type="OrthoDB" id="7413710at2"/>
<dbReference type="SMART" id="SM01225">
    <property type="entry name" value="G8"/>
    <property type="match status" value="1"/>
</dbReference>
<keyword evidence="8" id="KW-1185">Reference proteome</keyword>
<dbReference type="Gene3D" id="2.60.120.260">
    <property type="entry name" value="Galactose-binding domain-like"/>
    <property type="match status" value="1"/>
</dbReference>
<dbReference type="Proteomes" id="UP000011131">
    <property type="component" value="Chromosome"/>
</dbReference>
<evidence type="ECO:0000313" key="7">
    <source>
        <dbReference type="EMBL" id="AGC43187.1"/>
    </source>
</evidence>
<organism evidence="7 8">
    <name type="scientific">Myxococcus stipitatus (strain DSM 14675 / JCM 12634 / Mx s8)</name>
    <dbReference type="NCBI Taxonomy" id="1278073"/>
    <lineage>
        <taxon>Bacteria</taxon>
        <taxon>Pseudomonadati</taxon>
        <taxon>Myxococcota</taxon>
        <taxon>Myxococcia</taxon>
        <taxon>Myxococcales</taxon>
        <taxon>Cystobacterineae</taxon>
        <taxon>Myxococcaceae</taxon>
        <taxon>Myxococcus</taxon>
    </lineage>
</organism>
<dbReference type="InterPro" id="IPR019316">
    <property type="entry name" value="G8_domain"/>
</dbReference>
<dbReference type="SUPFAM" id="SSF51126">
    <property type="entry name" value="Pectin lyase-like"/>
    <property type="match status" value="1"/>
</dbReference>
<evidence type="ECO:0000259" key="6">
    <source>
        <dbReference type="PROSITE" id="PS51484"/>
    </source>
</evidence>
<dbReference type="Gene3D" id="2.160.20.10">
    <property type="entry name" value="Single-stranded right-handed beta-helix, Pectin lyase-like"/>
    <property type="match status" value="1"/>
</dbReference>